<protein>
    <submittedName>
        <fullName evidence="1">Uncharacterized protein</fullName>
    </submittedName>
</protein>
<name>A0ABN6RCG9_9DEIO</name>
<organism evidence="1 2">
    <name type="scientific">Deinococcus aetherius</name>
    <dbReference type="NCBI Taxonomy" id="200252"/>
    <lineage>
        <taxon>Bacteria</taxon>
        <taxon>Thermotogati</taxon>
        <taxon>Deinococcota</taxon>
        <taxon>Deinococci</taxon>
        <taxon>Deinococcales</taxon>
        <taxon>Deinococcaceae</taxon>
        <taxon>Deinococcus</taxon>
    </lineage>
</organism>
<proteinExistence type="predicted"/>
<gene>
    <name evidence="1" type="ORF">DAETH_10060</name>
</gene>
<keyword evidence="2" id="KW-1185">Reference proteome</keyword>
<accession>A0ABN6RCG9</accession>
<sequence length="266" mass="30089">MSKRPTPLKLAGVELLHDRDLRYEGDRRDQQYKRAWTATGGHFPRRALPDPLTPEQEFYFNALAQVRRYGGEPRCEPGRAVGFIRELDRMYREHGTLVLLTLRLLHLDGESLYWSGGREALVSGSKWAMTGLLSVKGKRIRSMLTVIERGLQDNTHQHSATHLSGLCASYQKALLEAPRGLGAGAGVELAPGLHGVIVGDTPQDRKALAQYIRKFPDARARLPTDDELHLEMLNEIAEHMICGGDDERVPLVWRFPRDWRPGRRLT</sequence>
<reference evidence="1" key="1">
    <citation type="submission" date="2022-07" db="EMBL/GenBank/DDBJ databases">
        <title>Complete Genome Sequence of the Radioresistant Bacterium Deinococcus aetherius ST0316, Isolated from the Air Dust collected in Lower Stratosphere above Japan.</title>
        <authorList>
            <person name="Satoh K."/>
            <person name="Hagiwara K."/>
            <person name="Katsumata K."/>
            <person name="Kubo A."/>
            <person name="Yokobori S."/>
            <person name="Yamagishi A."/>
            <person name="Oono Y."/>
            <person name="Narumi I."/>
        </authorList>
    </citation>
    <scope>NUCLEOTIDE SEQUENCE</scope>
    <source>
        <strain evidence="1">ST0316</strain>
    </source>
</reference>
<dbReference type="Proteomes" id="UP001064971">
    <property type="component" value="Chromosome"/>
</dbReference>
<evidence type="ECO:0000313" key="2">
    <source>
        <dbReference type="Proteomes" id="UP001064971"/>
    </source>
</evidence>
<dbReference type="EMBL" id="AP026560">
    <property type="protein sequence ID" value="BDP41037.1"/>
    <property type="molecule type" value="Genomic_DNA"/>
</dbReference>
<dbReference type="RefSeq" id="WP_264776827.1">
    <property type="nucleotide sequence ID" value="NZ_AP026560.1"/>
</dbReference>
<evidence type="ECO:0000313" key="1">
    <source>
        <dbReference type="EMBL" id="BDP41037.1"/>
    </source>
</evidence>